<dbReference type="AlphaFoldDB" id="A0A7N0RIJ6"/>
<protein>
    <submittedName>
        <fullName evidence="1">Uncharacterized protein</fullName>
    </submittedName>
</protein>
<reference evidence="1" key="1">
    <citation type="submission" date="2021-01" db="UniProtKB">
        <authorList>
            <consortium name="EnsemblPlants"/>
        </authorList>
    </citation>
    <scope>IDENTIFICATION</scope>
</reference>
<dbReference type="PANTHER" id="PTHR38398">
    <property type="entry name" value="EXPRESSED PROTEIN"/>
    <property type="match status" value="1"/>
</dbReference>
<dbReference type="EnsemblPlants" id="Kaladp0011s1027.1.v1.1">
    <property type="protein sequence ID" value="Kaladp0011s1027.1.v1.1.CDS.1"/>
    <property type="gene ID" value="Kaladp0011s1027.v1.1"/>
</dbReference>
<name>A0A7N0RIJ6_KALFE</name>
<proteinExistence type="predicted"/>
<organism evidence="1 2">
    <name type="scientific">Kalanchoe fedtschenkoi</name>
    <name type="common">Lavender scallops</name>
    <name type="synonym">South American air plant</name>
    <dbReference type="NCBI Taxonomy" id="63787"/>
    <lineage>
        <taxon>Eukaryota</taxon>
        <taxon>Viridiplantae</taxon>
        <taxon>Streptophyta</taxon>
        <taxon>Embryophyta</taxon>
        <taxon>Tracheophyta</taxon>
        <taxon>Spermatophyta</taxon>
        <taxon>Magnoliopsida</taxon>
        <taxon>eudicotyledons</taxon>
        <taxon>Gunneridae</taxon>
        <taxon>Pentapetalae</taxon>
        <taxon>Saxifragales</taxon>
        <taxon>Crassulaceae</taxon>
        <taxon>Kalanchoe</taxon>
    </lineage>
</organism>
<sequence length="78" mass="8745">MVSRVEDRASNMLVQYRQHQQQEMMQLVKKSKALRFKRYSSSSSSSFNGAKDDGISSAIFFLACIACSPFHTSPQPPA</sequence>
<accession>A0A7N0RIJ6</accession>
<dbReference type="Proteomes" id="UP000594263">
    <property type="component" value="Unplaced"/>
</dbReference>
<evidence type="ECO:0000313" key="2">
    <source>
        <dbReference type="Proteomes" id="UP000594263"/>
    </source>
</evidence>
<dbReference type="Gramene" id="Kaladp0011s1027.1.v1.1">
    <property type="protein sequence ID" value="Kaladp0011s1027.1.v1.1.CDS.1"/>
    <property type="gene ID" value="Kaladp0011s1027.v1.1"/>
</dbReference>
<evidence type="ECO:0000313" key="1">
    <source>
        <dbReference type="EnsemblPlants" id="Kaladp0011s1027.1.v1.1.CDS.1"/>
    </source>
</evidence>
<dbReference type="PANTHER" id="PTHR38398:SF1">
    <property type="entry name" value="EXPRESSED PROTEIN"/>
    <property type="match status" value="1"/>
</dbReference>
<keyword evidence="2" id="KW-1185">Reference proteome</keyword>